<reference evidence="1 2" key="1">
    <citation type="submission" date="2018-06" db="EMBL/GenBank/DDBJ databases">
        <authorList>
            <consortium name="Pathogen Informatics"/>
            <person name="Doyle S."/>
        </authorList>
    </citation>
    <scope>NUCLEOTIDE SEQUENCE [LARGE SCALE GENOMIC DNA]</scope>
    <source>
        <strain evidence="1 2">NCTC13294</strain>
    </source>
</reference>
<name>A0A381E3H3_9GAMM</name>
<dbReference type="Proteomes" id="UP000254572">
    <property type="component" value="Unassembled WGS sequence"/>
</dbReference>
<accession>A0A381E3H3</accession>
<gene>
    <name evidence="1" type="ORF">NCTC13294_00823</name>
</gene>
<evidence type="ECO:0008006" key="3">
    <source>
        <dbReference type="Google" id="ProtNLM"/>
    </source>
</evidence>
<sequence length="105" mass="11837">MMQDIQHSYNRRAILSALVYDSDYRLSLDMLDLILEAAGQAITRDRLENEVLWLEEQGLVTRLYPAPGLTVAALTDRGLEIARGKARAHGIRDLRPSEISEMAAR</sequence>
<dbReference type="RefSeq" id="WP_115611080.1">
    <property type="nucleotide sequence ID" value="NZ_JBHLZC010000001.1"/>
</dbReference>
<dbReference type="AlphaFoldDB" id="A0A381E3H3"/>
<evidence type="ECO:0000313" key="2">
    <source>
        <dbReference type="Proteomes" id="UP000254572"/>
    </source>
</evidence>
<evidence type="ECO:0000313" key="1">
    <source>
        <dbReference type="EMBL" id="SUX20748.1"/>
    </source>
</evidence>
<organism evidence="1 2">
    <name type="scientific">Cardiobacterium valvarum</name>
    <dbReference type="NCBI Taxonomy" id="194702"/>
    <lineage>
        <taxon>Bacteria</taxon>
        <taxon>Pseudomonadati</taxon>
        <taxon>Pseudomonadota</taxon>
        <taxon>Gammaproteobacteria</taxon>
        <taxon>Cardiobacteriales</taxon>
        <taxon>Cardiobacteriaceae</taxon>
        <taxon>Cardiobacterium</taxon>
    </lineage>
</organism>
<proteinExistence type="predicted"/>
<keyword evidence="2" id="KW-1185">Reference proteome</keyword>
<dbReference type="EMBL" id="UFUW01000001">
    <property type="protein sequence ID" value="SUX20748.1"/>
    <property type="molecule type" value="Genomic_DNA"/>
</dbReference>
<protein>
    <recommendedName>
        <fullName evidence="3">ArsR family transcriptional regulator</fullName>
    </recommendedName>
</protein>
<dbReference type="OrthoDB" id="7855192at2"/>